<dbReference type="AlphaFoldDB" id="A0A8T3BLC5"/>
<dbReference type="SMR" id="A0A8T3BLC5"/>
<keyword evidence="3" id="KW-1185">Reference proteome</keyword>
<accession>A0A8T3BLC5</accession>
<proteinExistence type="predicted"/>
<dbReference type="EMBL" id="JAGYWB010000008">
    <property type="protein sequence ID" value="KAI0514111.1"/>
    <property type="molecule type" value="Genomic_DNA"/>
</dbReference>
<protein>
    <submittedName>
        <fullName evidence="2">Uncharacterized protein</fullName>
    </submittedName>
</protein>
<dbReference type="Proteomes" id="UP000829196">
    <property type="component" value="Unassembled WGS sequence"/>
</dbReference>
<comment type="caution">
    <text evidence="2">The sequence shown here is derived from an EMBL/GenBank/DDBJ whole genome shotgun (WGS) entry which is preliminary data.</text>
</comment>
<dbReference type="EMBL" id="JAGYWB010000008">
    <property type="protein sequence ID" value="KAI0514112.1"/>
    <property type="molecule type" value="Genomic_DNA"/>
</dbReference>
<evidence type="ECO:0000313" key="1">
    <source>
        <dbReference type="EMBL" id="KAI0514111.1"/>
    </source>
</evidence>
<name>A0A8T3BLC5_DENNO</name>
<reference evidence="2" key="1">
    <citation type="journal article" date="2022" name="Front. Genet.">
        <title>Chromosome-Scale Assembly of the Dendrobium nobile Genome Provides Insights Into the Molecular Mechanism of the Biosynthesis of the Medicinal Active Ingredient of Dendrobium.</title>
        <authorList>
            <person name="Xu Q."/>
            <person name="Niu S.-C."/>
            <person name="Li K.-L."/>
            <person name="Zheng P.-J."/>
            <person name="Zhang X.-J."/>
            <person name="Jia Y."/>
            <person name="Liu Y."/>
            <person name="Niu Y.-X."/>
            <person name="Yu L.-H."/>
            <person name="Chen D.-F."/>
            <person name="Zhang G.-Q."/>
        </authorList>
    </citation>
    <scope>NUCLEOTIDE SEQUENCE</scope>
    <source>
        <tissue evidence="2">Leaf</tissue>
    </source>
</reference>
<gene>
    <name evidence="1" type="ORF">KFK09_010145</name>
    <name evidence="2" type="ORF">KFK09_010146</name>
</gene>
<evidence type="ECO:0000313" key="2">
    <source>
        <dbReference type="EMBL" id="KAI0514112.1"/>
    </source>
</evidence>
<organism evidence="2 3">
    <name type="scientific">Dendrobium nobile</name>
    <name type="common">Orchid</name>
    <dbReference type="NCBI Taxonomy" id="94219"/>
    <lineage>
        <taxon>Eukaryota</taxon>
        <taxon>Viridiplantae</taxon>
        <taxon>Streptophyta</taxon>
        <taxon>Embryophyta</taxon>
        <taxon>Tracheophyta</taxon>
        <taxon>Spermatophyta</taxon>
        <taxon>Magnoliopsida</taxon>
        <taxon>Liliopsida</taxon>
        <taxon>Asparagales</taxon>
        <taxon>Orchidaceae</taxon>
        <taxon>Epidendroideae</taxon>
        <taxon>Malaxideae</taxon>
        <taxon>Dendrobiinae</taxon>
        <taxon>Dendrobium</taxon>
    </lineage>
</organism>
<sequence>MPSFRVAASLLSSVSTEANRVLDRSNPGSKINQLSVPQFLILSLEQAVRSYSSQGNSCRCF</sequence>
<evidence type="ECO:0000313" key="3">
    <source>
        <dbReference type="Proteomes" id="UP000829196"/>
    </source>
</evidence>